<sequence length="357" mass="41615">MTAYSYMSLPYDLSGSMSKNRFRNEMLWGLKKILDLYRANKNFTIVFDYKCDIEIHLEDNYEFYQLKTRNDHTAYTLARLIKKDKVGNSILGKLYTLKYAEDDKEADKVVVALVSNAPINDGKKVYSNCESTLFTSMDEKAIKKVKEALKNELSKQEELKLENTYYIRTSMDLINPEKTLIGELSLFFEAVFNTEPKKVNSLYRILYSEISTKASYELELSSYDEILEKKGIGKSELTRIFNKYIDNTDISVIKTKDFIEVHYNNSFKDRLELKKALNQIVIELPSNQSMKKLEEKIISFIEKNIETFPETDLEIVEFICGALEKSKLIEMTNAEFRILVLFTLKRFEEGVYEKSVS</sequence>
<organism evidence="2 3">
    <name type="scientific">Paenibacillus ehimensis</name>
    <dbReference type="NCBI Taxonomy" id="79264"/>
    <lineage>
        <taxon>Bacteria</taxon>
        <taxon>Bacillati</taxon>
        <taxon>Bacillota</taxon>
        <taxon>Bacilli</taxon>
        <taxon>Bacillales</taxon>
        <taxon>Paenibacillaceae</taxon>
        <taxon>Paenibacillus</taxon>
    </lineage>
</organism>
<dbReference type="InterPro" id="IPR025382">
    <property type="entry name" value="Cap4-like_endonuclease_dom"/>
</dbReference>
<accession>A0ABT8VGS1</accession>
<reference evidence="2" key="1">
    <citation type="submission" date="2023-07" db="EMBL/GenBank/DDBJ databases">
        <authorList>
            <person name="Aktuganov G."/>
            <person name="Boyko T."/>
            <person name="Delegan Y."/>
            <person name="Galimzianova N."/>
            <person name="Gilvanova E."/>
            <person name="Korobov V."/>
            <person name="Kuzmina L."/>
            <person name="Melentiev A."/>
            <person name="Milman P."/>
            <person name="Ryabova A."/>
            <person name="Stupak E."/>
            <person name="Yasakov T."/>
            <person name="Zharikova N."/>
            <person name="Zhurenko E."/>
        </authorList>
    </citation>
    <scope>NUCLEOTIDE SEQUENCE</scope>
    <source>
        <strain evidence="2">IB-739</strain>
    </source>
</reference>
<evidence type="ECO:0000313" key="2">
    <source>
        <dbReference type="EMBL" id="MDO3680173.1"/>
    </source>
</evidence>
<dbReference type="Pfam" id="PF14130">
    <property type="entry name" value="Cap4_nuclease"/>
    <property type="match status" value="1"/>
</dbReference>
<keyword evidence="3" id="KW-1185">Reference proteome</keyword>
<proteinExistence type="predicted"/>
<dbReference type="RefSeq" id="WP_302880442.1">
    <property type="nucleotide sequence ID" value="NZ_JAUMKJ010000036.1"/>
</dbReference>
<protein>
    <submittedName>
        <fullName evidence="2">DsDNA nuclease domain-containing protein</fullName>
    </submittedName>
</protein>
<dbReference type="EMBL" id="JAUMKJ010000036">
    <property type="protein sequence ID" value="MDO3680173.1"/>
    <property type="molecule type" value="Genomic_DNA"/>
</dbReference>
<evidence type="ECO:0000259" key="1">
    <source>
        <dbReference type="Pfam" id="PF14130"/>
    </source>
</evidence>
<dbReference type="Proteomes" id="UP001168883">
    <property type="component" value="Unassembled WGS sequence"/>
</dbReference>
<feature type="domain" description="CD-NTase associated protein 4-like DNA endonuclease" evidence="1">
    <location>
        <begin position="14"/>
        <end position="214"/>
    </location>
</feature>
<gene>
    <name evidence="2" type="ORF">Q3C12_24480</name>
</gene>
<comment type="caution">
    <text evidence="2">The sequence shown here is derived from an EMBL/GenBank/DDBJ whole genome shotgun (WGS) entry which is preliminary data.</text>
</comment>
<evidence type="ECO:0000313" key="3">
    <source>
        <dbReference type="Proteomes" id="UP001168883"/>
    </source>
</evidence>
<name>A0ABT8VGS1_9BACL</name>